<dbReference type="PROSITE" id="PS00211">
    <property type="entry name" value="ABC_TRANSPORTER_1"/>
    <property type="match status" value="1"/>
</dbReference>
<keyword evidence="7" id="KW-1185">Reference proteome</keyword>
<dbReference type="PANTHER" id="PTHR43776:SF7">
    <property type="entry name" value="D,D-DIPEPTIDE TRANSPORT ATP-BINDING PROTEIN DDPF-RELATED"/>
    <property type="match status" value="1"/>
</dbReference>
<proteinExistence type="inferred from homology"/>
<dbReference type="InterPro" id="IPR003593">
    <property type="entry name" value="AAA+_ATPase"/>
</dbReference>
<protein>
    <submittedName>
        <fullName evidence="6">ATP-binding cassette domain-containing protein</fullName>
    </submittedName>
</protein>
<dbReference type="SMART" id="SM00382">
    <property type="entry name" value="AAA"/>
    <property type="match status" value="2"/>
</dbReference>
<accession>A0ABS8PIQ3</accession>
<dbReference type="PANTHER" id="PTHR43776">
    <property type="entry name" value="TRANSPORT ATP-BINDING PROTEIN"/>
    <property type="match status" value="1"/>
</dbReference>
<sequence>MTGPVLSVRSLAARAGDAELVAGVDLDLHTGGVLAVVGPSGSGKSTLGLALLGEAAPGVALTGSVRVGGTELVGTAGRGRVGHLPQHPGAVLDPLRRVGAVLDEMAAVVHGADRAARSEAVGAALRAAQLPTGELSRRFPHQLSGGQQQRMALALALVTGPDVVVLDEPTTGLDADTTRALVESLAGLAESGVALVLLTHDHDVARALAHEALAVRGGQVDAQGPAAEVLDALAAPTVAEPGPETDHPRLRAQGLTVVTADGRAILDGVDLDAAAGAAVAVVGPSGAGKTTLARALAGLAVPRSGTVEVDGTVLRPDALDRTHDGRRAVQYVHQDPRATFAPRRAVLEQVARPAVRLRGLGSEAARAEAVAVLGTLGVDETTARRRPRALSGGQLQRTAVARALLARPDVIVADEATSALDADHQAGLVEVFDQVRRAHGTALVLVSHDLELVGQVAGTTVVLAAGRVVDRGPTGEVLERTAPRVAPR</sequence>
<dbReference type="InterPro" id="IPR027417">
    <property type="entry name" value="P-loop_NTPase"/>
</dbReference>
<evidence type="ECO:0000256" key="1">
    <source>
        <dbReference type="ARBA" id="ARBA00005417"/>
    </source>
</evidence>
<evidence type="ECO:0000313" key="7">
    <source>
        <dbReference type="Proteomes" id="UP001199469"/>
    </source>
</evidence>
<dbReference type="Gene3D" id="3.40.50.300">
    <property type="entry name" value="P-loop containing nucleotide triphosphate hydrolases"/>
    <property type="match status" value="2"/>
</dbReference>
<name>A0ABS8PIQ3_9PSEU</name>
<gene>
    <name evidence="6" type="ORF">LQ327_28780</name>
</gene>
<keyword evidence="4 6" id="KW-0067">ATP-binding</keyword>
<evidence type="ECO:0000256" key="4">
    <source>
        <dbReference type="ARBA" id="ARBA00022840"/>
    </source>
</evidence>
<keyword evidence="3" id="KW-0547">Nucleotide-binding</keyword>
<keyword evidence="2" id="KW-0813">Transport</keyword>
<dbReference type="Proteomes" id="UP001199469">
    <property type="component" value="Unassembled WGS sequence"/>
</dbReference>
<dbReference type="SUPFAM" id="SSF52540">
    <property type="entry name" value="P-loop containing nucleoside triphosphate hydrolases"/>
    <property type="match status" value="2"/>
</dbReference>
<dbReference type="Pfam" id="PF00005">
    <property type="entry name" value="ABC_tran"/>
    <property type="match status" value="2"/>
</dbReference>
<dbReference type="PROSITE" id="PS50893">
    <property type="entry name" value="ABC_TRANSPORTER_2"/>
    <property type="match status" value="2"/>
</dbReference>
<reference evidence="6 7" key="1">
    <citation type="submission" date="2021-11" db="EMBL/GenBank/DDBJ databases">
        <title>Draft genome sequence of Actinomycetospora sp. SF1 isolated from the rhizosphere soil.</title>
        <authorList>
            <person name="Duangmal K."/>
            <person name="Chantavorakit T."/>
        </authorList>
    </citation>
    <scope>NUCLEOTIDE SEQUENCE [LARGE SCALE GENOMIC DNA]</scope>
    <source>
        <strain evidence="6 7">TBRC 5722</strain>
    </source>
</reference>
<feature type="domain" description="ABC transporter" evidence="5">
    <location>
        <begin position="6"/>
        <end position="242"/>
    </location>
</feature>
<evidence type="ECO:0000256" key="3">
    <source>
        <dbReference type="ARBA" id="ARBA00022741"/>
    </source>
</evidence>
<dbReference type="InterPro" id="IPR003439">
    <property type="entry name" value="ABC_transporter-like_ATP-bd"/>
</dbReference>
<dbReference type="EMBL" id="JAJNDB010000008">
    <property type="protein sequence ID" value="MCD2197375.1"/>
    <property type="molecule type" value="Genomic_DNA"/>
</dbReference>
<dbReference type="InterPro" id="IPR050319">
    <property type="entry name" value="ABC_transp_ATP-bind"/>
</dbReference>
<evidence type="ECO:0000259" key="5">
    <source>
        <dbReference type="PROSITE" id="PS50893"/>
    </source>
</evidence>
<dbReference type="RefSeq" id="WP_230739394.1">
    <property type="nucleotide sequence ID" value="NZ_JAJNDB010000008.1"/>
</dbReference>
<feature type="domain" description="ABC transporter" evidence="5">
    <location>
        <begin position="250"/>
        <end position="488"/>
    </location>
</feature>
<comment type="caution">
    <text evidence="6">The sequence shown here is derived from an EMBL/GenBank/DDBJ whole genome shotgun (WGS) entry which is preliminary data.</text>
</comment>
<organism evidence="6 7">
    <name type="scientific">Actinomycetospora endophytica</name>
    <dbReference type="NCBI Taxonomy" id="2291215"/>
    <lineage>
        <taxon>Bacteria</taxon>
        <taxon>Bacillati</taxon>
        <taxon>Actinomycetota</taxon>
        <taxon>Actinomycetes</taxon>
        <taxon>Pseudonocardiales</taxon>
        <taxon>Pseudonocardiaceae</taxon>
        <taxon>Actinomycetospora</taxon>
    </lineage>
</organism>
<dbReference type="InterPro" id="IPR017871">
    <property type="entry name" value="ABC_transporter-like_CS"/>
</dbReference>
<evidence type="ECO:0000313" key="6">
    <source>
        <dbReference type="EMBL" id="MCD2197375.1"/>
    </source>
</evidence>
<comment type="similarity">
    <text evidence="1">Belongs to the ABC transporter superfamily.</text>
</comment>
<dbReference type="GO" id="GO:0005524">
    <property type="term" value="F:ATP binding"/>
    <property type="evidence" value="ECO:0007669"/>
    <property type="project" value="UniProtKB-KW"/>
</dbReference>
<evidence type="ECO:0000256" key="2">
    <source>
        <dbReference type="ARBA" id="ARBA00022448"/>
    </source>
</evidence>